<sequence length="185" mass="20852">MSTLRNKRIGKPKPRVKKKERFRRELIKQLFVVVEVEEIDSSTPAVSAPGPNHTVLTLRKHALWIPHIPPVVPKISAITLRATFSESWVLVALGKILCCSPWALLRSSEKERNGGGSKSSSQSGTDTISPSLWLRYWTPDQDTSRFPFPQSRRSGQARPSGKTRKASHPRGLKRPLPKERSTRFP</sequence>
<reference evidence="2" key="1">
    <citation type="submission" date="2020-11" db="EMBL/GenBank/DDBJ databases">
        <authorList>
            <person name="Tran Van P."/>
        </authorList>
    </citation>
    <scope>NUCLEOTIDE SEQUENCE</scope>
</reference>
<organism evidence="2">
    <name type="scientific">Cyprideis torosa</name>
    <dbReference type="NCBI Taxonomy" id="163714"/>
    <lineage>
        <taxon>Eukaryota</taxon>
        <taxon>Metazoa</taxon>
        <taxon>Ecdysozoa</taxon>
        <taxon>Arthropoda</taxon>
        <taxon>Crustacea</taxon>
        <taxon>Oligostraca</taxon>
        <taxon>Ostracoda</taxon>
        <taxon>Podocopa</taxon>
        <taxon>Podocopida</taxon>
        <taxon>Cytherocopina</taxon>
        <taxon>Cytheroidea</taxon>
        <taxon>Cytherideidae</taxon>
        <taxon>Cyprideis</taxon>
    </lineage>
</organism>
<feature type="compositionally biased region" description="Basic and acidic residues" evidence="1">
    <location>
        <begin position="176"/>
        <end position="185"/>
    </location>
</feature>
<accession>A0A7R8WRQ9</accession>
<dbReference type="AlphaFoldDB" id="A0A7R8WRQ9"/>
<proteinExistence type="predicted"/>
<feature type="compositionally biased region" description="Basic residues" evidence="1">
    <location>
        <begin position="161"/>
        <end position="175"/>
    </location>
</feature>
<name>A0A7R8WRQ9_9CRUS</name>
<gene>
    <name evidence="2" type="ORF">CTOB1V02_LOCUS11866</name>
</gene>
<protein>
    <submittedName>
        <fullName evidence="2">Uncharacterized protein</fullName>
    </submittedName>
</protein>
<dbReference type="EMBL" id="OB667608">
    <property type="protein sequence ID" value="CAD7234048.1"/>
    <property type="molecule type" value="Genomic_DNA"/>
</dbReference>
<evidence type="ECO:0000313" key="2">
    <source>
        <dbReference type="EMBL" id="CAD7234048.1"/>
    </source>
</evidence>
<evidence type="ECO:0000256" key="1">
    <source>
        <dbReference type="SAM" id="MobiDB-lite"/>
    </source>
</evidence>
<feature type="region of interest" description="Disordered" evidence="1">
    <location>
        <begin position="142"/>
        <end position="185"/>
    </location>
</feature>